<proteinExistence type="predicted"/>
<dbReference type="InterPro" id="IPR012338">
    <property type="entry name" value="Beta-lactam/transpept-like"/>
</dbReference>
<dbReference type="Gene3D" id="3.40.710.10">
    <property type="entry name" value="DD-peptidase/beta-lactamase superfamily"/>
    <property type="match status" value="1"/>
</dbReference>
<dbReference type="Proteomes" id="UP000076962">
    <property type="component" value="Unassembled WGS sequence"/>
</dbReference>
<sequence>MFLIVGEDMWFLLRSILIVGILMGYQNLAFAHDAHVTQEHLSQIIKEVRNNYQIPAIAVTVMNSDKILLQEIQGTRVIDKNKPATLDDYFRGVPT</sequence>
<comment type="caution">
    <text evidence="1">The sequence shown here is derived from an EMBL/GenBank/DDBJ whole genome shotgun (WGS) entry which is preliminary data.</text>
</comment>
<dbReference type="AlphaFoldDB" id="A0A176RUN2"/>
<dbReference type="SUPFAM" id="SSF56601">
    <property type="entry name" value="beta-lactamase/transpeptidase-like"/>
    <property type="match status" value="1"/>
</dbReference>
<dbReference type="EMBL" id="LUTY01002797">
    <property type="protein sequence ID" value="OAD19449.1"/>
    <property type="molecule type" value="Genomic_DNA"/>
</dbReference>
<accession>A0A176RUN2</accession>
<gene>
    <name evidence="1" type="ORF">THIOM_004912</name>
</gene>
<name>A0A176RUN2_9GAMM</name>
<reference evidence="1 2" key="1">
    <citation type="submission" date="2016-05" db="EMBL/GenBank/DDBJ databases">
        <title>Single-cell genome of chain-forming Candidatus Thiomargarita nelsonii and comparison to other large sulfur-oxidizing bacteria.</title>
        <authorList>
            <person name="Winkel M."/>
            <person name="Salman V."/>
            <person name="Woyke T."/>
            <person name="Schulz-Vogt H."/>
            <person name="Richter M."/>
            <person name="Flood B."/>
            <person name="Bailey J."/>
            <person name="Amann R."/>
            <person name="Mussmann M."/>
        </authorList>
    </citation>
    <scope>NUCLEOTIDE SEQUENCE [LARGE SCALE GENOMIC DNA]</scope>
    <source>
        <strain evidence="1 2">THI036</strain>
    </source>
</reference>
<evidence type="ECO:0000313" key="2">
    <source>
        <dbReference type="Proteomes" id="UP000076962"/>
    </source>
</evidence>
<organism evidence="1 2">
    <name type="scientific">Candidatus Thiomargarita nelsonii</name>
    <dbReference type="NCBI Taxonomy" id="1003181"/>
    <lineage>
        <taxon>Bacteria</taxon>
        <taxon>Pseudomonadati</taxon>
        <taxon>Pseudomonadota</taxon>
        <taxon>Gammaproteobacteria</taxon>
        <taxon>Thiotrichales</taxon>
        <taxon>Thiotrichaceae</taxon>
        <taxon>Thiomargarita</taxon>
    </lineage>
</organism>
<evidence type="ECO:0000313" key="1">
    <source>
        <dbReference type="EMBL" id="OAD19449.1"/>
    </source>
</evidence>
<protein>
    <submittedName>
        <fullName evidence="1">Uncharacterized protein</fullName>
    </submittedName>
</protein>
<keyword evidence="2" id="KW-1185">Reference proteome</keyword>